<dbReference type="PANTHER" id="PTHR30222:SF17">
    <property type="entry name" value="SPERMIDINE_PUTRESCINE-BINDING PERIPLASMIC PROTEIN"/>
    <property type="match status" value="1"/>
</dbReference>
<name>A0ABW5DT71_9PROT</name>
<feature type="chain" id="PRO_5046637029" evidence="5">
    <location>
        <begin position="26"/>
        <end position="368"/>
    </location>
</feature>
<keyword evidence="2" id="KW-0813">Transport</keyword>
<evidence type="ECO:0000256" key="4">
    <source>
        <dbReference type="ARBA" id="ARBA00022764"/>
    </source>
</evidence>
<organism evidence="6 7">
    <name type="scientific">Lacibacterium aquatile</name>
    <dbReference type="NCBI Taxonomy" id="1168082"/>
    <lineage>
        <taxon>Bacteria</taxon>
        <taxon>Pseudomonadati</taxon>
        <taxon>Pseudomonadota</taxon>
        <taxon>Alphaproteobacteria</taxon>
        <taxon>Rhodospirillales</taxon>
        <taxon>Rhodospirillaceae</taxon>
    </lineage>
</organism>
<proteinExistence type="predicted"/>
<keyword evidence="4" id="KW-0574">Periplasm</keyword>
<protein>
    <submittedName>
        <fullName evidence="6">PotD/PotF family extracellular solute-binding protein</fullName>
    </submittedName>
</protein>
<evidence type="ECO:0000256" key="2">
    <source>
        <dbReference type="ARBA" id="ARBA00022448"/>
    </source>
</evidence>
<dbReference type="Gene3D" id="3.40.190.10">
    <property type="entry name" value="Periplasmic binding protein-like II"/>
    <property type="match status" value="2"/>
</dbReference>
<dbReference type="PRINTS" id="PR00909">
    <property type="entry name" value="SPERMDNBNDNG"/>
</dbReference>
<sequence>MRLSRILTGVALAFPGIAVLSPALAAPVTLTIFEWEGYILPYAADFEAYAKSKGVEVKLAGLAGAHGKPRYIATADDIYQAARRGEVDIVTPTNNYFKDSNGKLLRLLAPLDIAAMPNFKDVIGNLKTADFADLDGKKYAVPLLGGGYSLAYNADRVKEAPTSWQALLDPKYKGRVSVTNAQVEANVYVAAILSGVAPQSIYRYDNLDAAKVGGILGQLAANSPVFWDGSPDVAKMKSDLDIITDYGFAATAANAEGQNWKFANPVEATTVWLDTIALTQQAAENPDKAKAAHLLMDFMLSPEIQGRLAVTFGTVVPNPKAVEAVAAADQGKVRVATNDFFKPELLWQPLDERTRNGFKQLWEKAQAR</sequence>
<comment type="caution">
    <text evidence="6">The sequence shown here is derived from an EMBL/GenBank/DDBJ whole genome shotgun (WGS) entry which is preliminary data.</text>
</comment>
<comment type="subcellular location">
    <subcellularLocation>
        <location evidence="1">Periplasm</location>
    </subcellularLocation>
</comment>
<evidence type="ECO:0000256" key="1">
    <source>
        <dbReference type="ARBA" id="ARBA00004418"/>
    </source>
</evidence>
<feature type="signal peptide" evidence="5">
    <location>
        <begin position="1"/>
        <end position="25"/>
    </location>
</feature>
<evidence type="ECO:0000256" key="3">
    <source>
        <dbReference type="ARBA" id="ARBA00022729"/>
    </source>
</evidence>
<keyword evidence="7" id="KW-1185">Reference proteome</keyword>
<dbReference type="Pfam" id="PF13343">
    <property type="entry name" value="SBP_bac_6"/>
    <property type="match status" value="1"/>
</dbReference>
<keyword evidence="3 5" id="KW-0732">Signal</keyword>
<dbReference type="SUPFAM" id="SSF53850">
    <property type="entry name" value="Periplasmic binding protein-like II"/>
    <property type="match status" value="1"/>
</dbReference>
<dbReference type="EMBL" id="JBHUIP010000012">
    <property type="protein sequence ID" value="MFD2263681.1"/>
    <property type="molecule type" value="Genomic_DNA"/>
</dbReference>
<dbReference type="InterPro" id="IPR001188">
    <property type="entry name" value="Sperm_putr-bd"/>
</dbReference>
<dbReference type="RefSeq" id="WP_379876708.1">
    <property type="nucleotide sequence ID" value="NZ_JBHUIP010000012.1"/>
</dbReference>
<reference evidence="7" key="1">
    <citation type="journal article" date="2019" name="Int. J. Syst. Evol. Microbiol.">
        <title>The Global Catalogue of Microorganisms (GCM) 10K type strain sequencing project: providing services to taxonomists for standard genome sequencing and annotation.</title>
        <authorList>
            <consortium name="The Broad Institute Genomics Platform"/>
            <consortium name="The Broad Institute Genome Sequencing Center for Infectious Disease"/>
            <person name="Wu L."/>
            <person name="Ma J."/>
        </authorList>
    </citation>
    <scope>NUCLEOTIDE SEQUENCE [LARGE SCALE GENOMIC DNA]</scope>
    <source>
        <strain evidence="7">CGMCC 1.19062</strain>
    </source>
</reference>
<dbReference type="Proteomes" id="UP001597295">
    <property type="component" value="Unassembled WGS sequence"/>
</dbReference>
<gene>
    <name evidence="6" type="ORF">ACFSM5_12345</name>
</gene>
<accession>A0ABW5DT71</accession>
<evidence type="ECO:0000313" key="7">
    <source>
        <dbReference type="Proteomes" id="UP001597295"/>
    </source>
</evidence>
<evidence type="ECO:0000313" key="6">
    <source>
        <dbReference type="EMBL" id="MFD2263681.1"/>
    </source>
</evidence>
<evidence type="ECO:0000256" key="5">
    <source>
        <dbReference type="SAM" id="SignalP"/>
    </source>
</evidence>
<dbReference type="PANTHER" id="PTHR30222">
    <property type="entry name" value="SPERMIDINE/PUTRESCINE-BINDING PERIPLASMIC PROTEIN"/>
    <property type="match status" value="1"/>
</dbReference>